<evidence type="ECO:0000256" key="1">
    <source>
        <dbReference type="ARBA" id="ARBA00000448"/>
    </source>
</evidence>
<organism evidence="10 11">
    <name type="scientific">Aphanomyces stellatus</name>
    <dbReference type="NCBI Taxonomy" id="120398"/>
    <lineage>
        <taxon>Eukaryota</taxon>
        <taxon>Sar</taxon>
        <taxon>Stramenopiles</taxon>
        <taxon>Oomycota</taxon>
        <taxon>Saprolegniomycetes</taxon>
        <taxon>Saprolegniales</taxon>
        <taxon>Verrucalvaceae</taxon>
        <taxon>Aphanomyces</taxon>
    </lineage>
</organism>
<dbReference type="Gene3D" id="3.20.20.300">
    <property type="entry name" value="Glycoside hydrolase, family 3, N-terminal domain"/>
    <property type="match status" value="1"/>
</dbReference>
<name>A0A485LDD0_9STRA</name>
<dbReference type="SUPFAM" id="SSF52279">
    <property type="entry name" value="Beta-D-glucan exohydrolase, C-terminal domain"/>
    <property type="match status" value="1"/>
</dbReference>
<feature type="chain" id="PRO_5033437572" description="beta-glucosidase" evidence="7">
    <location>
        <begin position="23"/>
        <end position="813"/>
    </location>
</feature>
<protein>
    <recommendedName>
        <fullName evidence="3">beta-glucosidase</fullName>
        <ecNumber evidence="3">3.2.1.21</ecNumber>
    </recommendedName>
</protein>
<dbReference type="InterPro" id="IPR036881">
    <property type="entry name" value="Glyco_hydro_3_C_sf"/>
</dbReference>
<dbReference type="Gene3D" id="2.60.40.10">
    <property type="entry name" value="Immunoglobulins"/>
    <property type="match status" value="1"/>
</dbReference>
<dbReference type="SUPFAM" id="SSF51445">
    <property type="entry name" value="(Trans)glycosidases"/>
    <property type="match status" value="1"/>
</dbReference>
<evidence type="ECO:0000256" key="7">
    <source>
        <dbReference type="SAM" id="SignalP"/>
    </source>
</evidence>
<sequence>MRVFTAVLGAAASALFLHSADAAPVDYPTALVQAKAMVAKMSIDQLLGQMNQIEVEPITSEDWTNGYTRLVNKTRVATLANLSVGSYLNLIPALAEFGRPIWSAAQYRKMVGELQAIHMNSSTPIPILYGFDSIHGANFIANSTLFPHAINTGATFNPAYAGEVGTYTARDTLAGGMPWVFGPILDIVRHKHWPRMYESFGEDPTMVAAMGKSYIKGMQAQGVAACFKHFIGYSDPADGNDRTDAVFSTYEMLNYFAKPFQAAIDDAQVLSGMGTYVGWNGVPMAANSKTSRDLLRHDMNFTGLMVTDWGEIYLLTSPRHIVASDLDAIDVSMNKTSYDMVMTPEDTSFIDHGHTLLGMNRLARARLEESVTRILALKLTLDLFNNPVPGADLVPLVGDALSQSRALAVARDSLVLLKNTNNTLPLDRPTNDTTIFLTGPSADNIGFLCGGWSLAWQGITDSTMFPHGASIRDALQGRFEANNATKNGTLTFLEGVNIRGNVTNASLATALTYAAAAEFTVVVLGERTYAEKFGNADPMALPDRMTGYVKQLAATGTKIILVLVEGRPRLLDGLAEIAHAVLWAGLPCEFGGEAITDVLFGKVNPSGKLPFTYPKTDAFVNLATPYYFRQGQTCMKGGVAADCPTEFAYGAGLSYTTFDYSNMQISASSIKAPAAVVTVSVTVTNTGTRAGKESVLLFVTPPRTHNLSETRLLKKFTKLSLNASESKVVQFTLTPDDWGFFDNEIGRGFHKAAPSGSYVVFFKPTTDCNTQPMLCRDFKWDNGIKASPATSVHRRWSQAWLAAVVVVVALSLL</sequence>
<evidence type="ECO:0000256" key="4">
    <source>
        <dbReference type="ARBA" id="ARBA00022729"/>
    </source>
</evidence>
<gene>
    <name evidence="10" type="primary">Aste57867_19768</name>
    <name evidence="9" type="ORF">As57867_019703</name>
    <name evidence="10" type="ORF">ASTE57867_19768</name>
</gene>
<keyword evidence="4 7" id="KW-0732">Signal</keyword>
<dbReference type="InterPro" id="IPR001764">
    <property type="entry name" value="Glyco_hydro_3_N"/>
</dbReference>
<evidence type="ECO:0000313" key="9">
    <source>
        <dbReference type="EMBL" id="KAF0688595.1"/>
    </source>
</evidence>
<dbReference type="SMART" id="SM01217">
    <property type="entry name" value="Fn3_like"/>
    <property type="match status" value="1"/>
</dbReference>
<evidence type="ECO:0000256" key="2">
    <source>
        <dbReference type="ARBA" id="ARBA00005336"/>
    </source>
</evidence>
<dbReference type="Gene3D" id="3.40.50.1700">
    <property type="entry name" value="Glycoside hydrolase family 3 C-terminal domain"/>
    <property type="match status" value="1"/>
</dbReference>
<dbReference type="EMBL" id="VJMH01006714">
    <property type="protein sequence ID" value="KAF0688595.1"/>
    <property type="molecule type" value="Genomic_DNA"/>
</dbReference>
<reference evidence="10 11" key="1">
    <citation type="submission" date="2019-03" db="EMBL/GenBank/DDBJ databases">
        <authorList>
            <person name="Gaulin E."/>
            <person name="Dumas B."/>
        </authorList>
    </citation>
    <scope>NUCLEOTIDE SEQUENCE [LARGE SCALE GENOMIC DNA]</scope>
    <source>
        <strain evidence="10">CBS 568.67</strain>
    </source>
</reference>
<dbReference type="PANTHER" id="PTHR30620">
    <property type="entry name" value="PERIPLASMIC BETA-GLUCOSIDASE-RELATED"/>
    <property type="match status" value="1"/>
</dbReference>
<feature type="signal peptide" evidence="7">
    <location>
        <begin position="1"/>
        <end position="22"/>
    </location>
</feature>
<dbReference type="GO" id="GO:0008422">
    <property type="term" value="F:beta-glucosidase activity"/>
    <property type="evidence" value="ECO:0007669"/>
    <property type="project" value="UniProtKB-EC"/>
</dbReference>
<feature type="domain" description="Fibronectin type III-like" evidence="8">
    <location>
        <begin position="693"/>
        <end position="766"/>
    </location>
</feature>
<dbReference type="Pfam" id="PF01915">
    <property type="entry name" value="Glyco_hydro_3_C"/>
    <property type="match status" value="1"/>
</dbReference>
<dbReference type="OrthoDB" id="47059at2759"/>
<evidence type="ECO:0000256" key="3">
    <source>
        <dbReference type="ARBA" id="ARBA00012744"/>
    </source>
</evidence>
<dbReference type="InterPro" id="IPR036962">
    <property type="entry name" value="Glyco_hydro_3_N_sf"/>
</dbReference>
<keyword evidence="5" id="KW-0378">Hydrolase</keyword>
<comment type="similarity">
    <text evidence="2">Belongs to the glycosyl hydrolase 3 family.</text>
</comment>
<proteinExistence type="inferred from homology"/>
<evidence type="ECO:0000313" key="11">
    <source>
        <dbReference type="Proteomes" id="UP000332933"/>
    </source>
</evidence>
<reference evidence="9" key="2">
    <citation type="submission" date="2019-06" db="EMBL/GenBank/DDBJ databases">
        <title>Genomics analysis of Aphanomyces spp. identifies a new class of oomycete effector associated with host adaptation.</title>
        <authorList>
            <person name="Gaulin E."/>
        </authorList>
    </citation>
    <scope>NUCLEOTIDE SEQUENCE</scope>
    <source>
        <strain evidence="9">CBS 578.67</strain>
    </source>
</reference>
<dbReference type="AlphaFoldDB" id="A0A485LDD0"/>
<dbReference type="InterPro" id="IPR017853">
    <property type="entry name" value="GH"/>
</dbReference>
<evidence type="ECO:0000256" key="6">
    <source>
        <dbReference type="ARBA" id="ARBA00023295"/>
    </source>
</evidence>
<evidence type="ECO:0000259" key="8">
    <source>
        <dbReference type="SMART" id="SM01217"/>
    </source>
</evidence>
<evidence type="ECO:0000313" key="10">
    <source>
        <dbReference type="EMBL" id="VFT96466.1"/>
    </source>
</evidence>
<dbReference type="PRINTS" id="PR00133">
    <property type="entry name" value="GLHYDRLASE3"/>
</dbReference>
<evidence type="ECO:0000256" key="5">
    <source>
        <dbReference type="ARBA" id="ARBA00022801"/>
    </source>
</evidence>
<dbReference type="InterPro" id="IPR002772">
    <property type="entry name" value="Glyco_hydro_3_C"/>
</dbReference>
<keyword evidence="11" id="KW-1185">Reference proteome</keyword>
<comment type="catalytic activity">
    <reaction evidence="1">
        <text>Hydrolysis of terminal, non-reducing beta-D-glucosyl residues with release of beta-D-glucose.</text>
        <dbReference type="EC" id="3.2.1.21"/>
    </reaction>
</comment>
<keyword evidence="6" id="KW-0326">Glycosidase</keyword>
<dbReference type="Pfam" id="PF14310">
    <property type="entry name" value="Fn3-like"/>
    <property type="match status" value="1"/>
</dbReference>
<dbReference type="PANTHER" id="PTHR30620:SF16">
    <property type="entry name" value="LYSOSOMAL BETA GLUCOSIDASE"/>
    <property type="match status" value="1"/>
</dbReference>
<dbReference type="InterPro" id="IPR051915">
    <property type="entry name" value="Cellulose_Degrad_GH3"/>
</dbReference>
<dbReference type="Proteomes" id="UP000332933">
    <property type="component" value="Unassembled WGS sequence"/>
</dbReference>
<dbReference type="InterPro" id="IPR026891">
    <property type="entry name" value="Fn3-like"/>
</dbReference>
<dbReference type="GO" id="GO:0009251">
    <property type="term" value="P:glucan catabolic process"/>
    <property type="evidence" value="ECO:0007669"/>
    <property type="project" value="TreeGrafter"/>
</dbReference>
<dbReference type="EMBL" id="CAADRA010006737">
    <property type="protein sequence ID" value="VFT96466.1"/>
    <property type="molecule type" value="Genomic_DNA"/>
</dbReference>
<dbReference type="EC" id="3.2.1.21" evidence="3"/>
<accession>A0A485LDD0</accession>
<dbReference type="InterPro" id="IPR013783">
    <property type="entry name" value="Ig-like_fold"/>
</dbReference>
<dbReference type="Pfam" id="PF00933">
    <property type="entry name" value="Glyco_hydro_3"/>
    <property type="match status" value="1"/>
</dbReference>